<dbReference type="Proteomes" id="UP000002487">
    <property type="component" value="Chromosome"/>
</dbReference>
<dbReference type="InParanoid" id="Q8THW8"/>
<dbReference type="EnsemblBacteria" id="AAM07732">
    <property type="protein sequence ID" value="AAM07732"/>
    <property type="gene ID" value="MA_4390"/>
</dbReference>
<sequence>MLRSETMQVASSLSFRYILPKYIQNNVNEFENLQIEFFSLWGIWITFSGVLVARVCRITGPFFLFFRLLINEY</sequence>
<dbReference type="STRING" id="188937.MA_4390"/>
<dbReference type="KEGG" id="mac:MA_4390"/>
<dbReference type="EMBL" id="AE010299">
    <property type="protein sequence ID" value="AAM07732.1"/>
    <property type="molecule type" value="Genomic_DNA"/>
</dbReference>
<protein>
    <submittedName>
        <fullName evidence="1">Uncharacterized protein</fullName>
    </submittedName>
</protein>
<organism evidence="1 2">
    <name type="scientific">Methanosarcina acetivorans (strain ATCC 35395 / DSM 2834 / JCM 12185 / C2A)</name>
    <dbReference type="NCBI Taxonomy" id="188937"/>
    <lineage>
        <taxon>Archaea</taxon>
        <taxon>Methanobacteriati</taxon>
        <taxon>Methanobacteriota</taxon>
        <taxon>Stenosarchaea group</taxon>
        <taxon>Methanomicrobia</taxon>
        <taxon>Methanosarcinales</taxon>
        <taxon>Methanosarcinaceae</taxon>
        <taxon>Methanosarcina</taxon>
    </lineage>
</organism>
<gene>
    <name evidence="1" type="ordered locus">MA_4390</name>
</gene>
<dbReference type="AlphaFoldDB" id="Q8THW8"/>
<dbReference type="HOGENOM" id="CLU_2695726_0_0_2"/>
<reference evidence="1 2" key="1">
    <citation type="journal article" date="2002" name="Genome Res.">
        <title>The genome of Methanosarcina acetivorans reveals extensive metabolic and physiological diversity.</title>
        <authorList>
            <person name="Galagan J.E."/>
            <person name="Nusbaum C."/>
            <person name="Roy A."/>
            <person name="Endrizzi M.G."/>
            <person name="Macdonald P."/>
            <person name="FitzHugh W."/>
            <person name="Calvo S."/>
            <person name="Engels R."/>
            <person name="Smirnov S."/>
            <person name="Atnoor D."/>
            <person name="Brown A."/>
            <person name="Allen N."/>
            <person name="Naylor J."/>
            <person name="Stange-Thomann N."/>
            <person name="DeArellano K."/>
            <person name="Johnson R."/>
            <person name="Linton L."/>
            <person name="McEwan P."/>
            <person name="McKernan K."/>
            <person name="Talamas J."/>
            <person name="Tirrell A."/>
            <person name="Ye W."/>
            <person name="Zimmer A."/>
            <person name="Barber R.D."/>
            <person name="Cann I."/>
            <person name="Graham D.E."/>
            <person name="Grahame D.A."/>
            <person name="Guss A."/>
            <person name="Hedderich R."/>
            <person name="Ingram-Smith C."/>
            <person name="Kuettner C.H."/>
            <person name="Krzycki J.A."/>
            <person name="Leigh J.A."/>
            <person name="Li W."/>
            <person name="Liu J."/>
            <person name="Mukhopadhyay B."/>
            <person name="Reeve J.N."/>
            <person name="Smith K."/>
            <person name="Springer T.A."/>
            <person name="Umayam L.A."/>
            <person name="White O."/>
            <person name="White R.H."/>
            <person name="de Macario E.C."/>
            <person name="Ferry J.G."/>
            <person name="Jarrell K.F."/>
            <person name="Jing H."/>
            <person name="Macario A.J.L."/>
            <person name="Paulsen I."/>
            <person name="Pritchett M."/>
            <person name="Sowers K.R."/>
            <person name="Swanson R.V."/>
            <person name="Zinder S.H."/>
            <person name="Lander E."/>
            <person name="Metcalf W.W."/>
            <person name="Birren B."/>
        </authorList>
    </citation>
    <scope>NUCLEOTIDE SEQUENCE [LARGE SCALE GENOMIC DNA]</scope>
    <source>
        <strain evidence="2">ATCC 35395 / DSM 2834 / JCM 12185 / C2A</strain>
    </source>
</reference>
<evidence type="ECO:0000313" key="2">
    <source>
        <dbReference type="Proteomes" id="UP000002487"/>
    </source>
</evidence>
<accession>Q8THW8</accession>
<proteinExistence type="predicted"/>
<name>Q8THW8_METAC</name>
<evidence type="ECO:0000313" key="1">
    <source>
        <dbReference type="EMBL" id="AAM07732.1"/>
    </source>
</evidence>
<keyword evidence="2" id="KW-1185">Reference proteome</keyword>